<keyword evidence="2" id="KW-1185">Reference proteome</keyword>
<organism evidence="1 2">
    <name type="scientific">Danaus chrysippus</name>
    <name type="common">African queen</name>
    <dbReference type="NCBI Taxonomy" id="151541"/>
    <lineage>
        <taxon>Eukaryota</taxon>
        <taxon>Metazoa</taxon>
        <taxon>Ecdysozoa</taxon>
        <taxon>Arthropoda</taxon>
        <taxon>Hexapoda</taxon>
        <taxon>Insecta</taxon>
        <taxon>Pterygota</taxon>
        <taxon>Neoptera</taxon>
        <taxon>Endopterygota</taxon>
        <taxon>Lepidoptera</taxon>
        <taxon>Glossata</taxon>
        <taxon>Ditrysia</taxon>
        <taxon>Papilionoidea</taxon>
        <taxon>Nymphalidae</taxon>
        <taxon>Danainae</taxon>
        <taxon>Danaini</taxon>
        <taxon>Danaina</taxon>
        <taxon>Danaus</taxon>
        <taxon>Anosia</taxon>
    </lineage>
</organism>
<name>A0A8J2W183_9NEOP</name>
<sequence>MALTNILDLRLKGGGLRGEVARVQACAGSSGWLTALTYAPLCRPYPSPTVGAIRRIRTGNQKTCDMSEL</sequence>
<evidence type="ECO:0000313" key="1">
    <source>
        <dbReference type="EMBL" id="CAG9565838.1"/>
    </source>
</evidence>
<accession>A0A8J2W183</accession>
<evidence type="ECO:0000313" key="2">
    <source>
        <dbReference type="Proteomes" id="UP000789524"/>
    </source>
</evidence>
<reference evidence="1" key="1">
    <citation type="submission" date="2021-09" db="EMBL/GenBank/DDBJ databases">
        <authorList>
            <person name="Martin H S."/>
        </authorList>
    </citation>
    <scope>NUCLEOTIDE SEQUENCE</scope>
</reference>
<dbReference type="AlphaFoldDB" id="A0A8J2W183"/>
<proteinExistence type="predicted"/>
<dbReference type="EMBL" id="CAKASE010000055">
    <property type="protein sequence ID" value="CAG9565838.1"/>
    <property type="molecule type" value="Genomic_DNA"/>
</dbReference>
<dbReference type="Proteomes" id="UP000789524">
    <property type="component" value="Unassembled WGS sequence"/>
</dbReference>
<protein>
    <submittedName>
        <fullName evidence="1">(African queen) hypothetical protein</fullName>
    </submittedName>
</protein>
<gene>
    <name evidence="1" type="ORF">DCHRY22_LOCUS6603</name>
</gene>
<comment type="caution">
    <text evidence="1">The sequence shown here is derived from an EMBL/GenBank/DDBJ whole genome shotgun (WGS) entry which is preliminary data.</text>
</comment>